<comment type="caution">
    <text evidence="2">The sequence shown here is derived from an EMBL/GenBank/DDBJ whole genome shotgun (WGS) entry which is preliminary data.</text>
</comment>
<name>A0AA35X638_GEOBA</name>
<protein>
    <submittedName>
        <fullName evidence="2">D-proline reductase subunit gamma</fullName>
    </submittedName>
</protein>
<dbReference type="Proteomes" id="UP001174909">
    <property type="component" value="Unassembled WGS sequence"/>
</dbReference>
<dbReference type="InterPro" id="IPR010187">
    <property type="entry name" value="Various_sel_PB"/>
</dbReference>
<sequence>MPRLETLSEVQRRTLEFFPCLEHESTPWVGLSKPLSECKVALVTSAGLHLRGDKPFTRDDPGGEYTYRVIPSDCNPADVVQSHFSIGFDHTGIYRDLNVTFPVDRLRELVEQGKVGELSANYYSFMGALRDASKLIEETGPDVARRLKAEGVDVALLTPT</sequence>
<keyword evidence="1" id="KW-0560">Oxidoreductase</keyword>
<proteinExistence type="predicted"/>
<keyword evidence="3" id="KW-1185">Reference proteome</keyword>
<dbReference type="GO" id="GO:0050485">
    <property type="term" value="F:oxidoreductase activity, acting on X-H and Y-H to form an X-Y bond, with a disulfide as acceptor"/>
    <property type="evidence" value="ECO:0007669"/>
    <property type="project" value="InterPro"/>
</dbReference>
<accession>A0AA35X638</accession>
<evidence type="ECO:0000256" key="1">
    <source>
        <dbReference type="ARBA" id="ARBA00023002"/>
    </source>
</evidence>
<evidence type="ECO:0000313" key="3">
    <source>
        <dbReference type="Proteomes" id="UP001174909"/>
    </source>
</evidence>
<evidence type="ECO:0000313" key="2">
    <source>
        <dbReference type="EMBL" id="CAI8046763.1"/>
    </source>
</evidence>
<organism evidence="2 3">
    <name type="scientific">Geodia barretti</name>
    <name type="common">Barrett's horny sponge</name>
    <dbReference type="NCBI Taxonomy" id="519541"/>
    <lineage>
        <taxon>Eukaryota</taxon>
        <taxon>Metazoa</taxon>
        <taxon>Porifera</taxon>
        <taxon>Demospongiae</taxon>
        <taxon>Heteroscleromorpha</taxon>
        <taxon>Tetractinellida</taxon>
        <taxon>Astrophorina</taxon>
        <taxon>Geodiidae</taxon>
        <taxon>Geodia</taxon>
    </lineage>
</organism>
<gene>
    <name evidence="2" type="ORF">GBAR_LOCUS25855</name>
</gene>
<reference evidence="2" key="1">
    <citation type="submission" date="2023-03" db="EMBL/GenBank/DDBJ databases">
        <authorList>
            <person name="Steffen K."/>
            <person name="Cardenas P."/>
        </authorList>
    </citation>
    <scope>NUCLEOTIDE SEQUENCE</scope>
</reference>
<dbReference type="AlphaFoldDB" id="A0AA35X638"/>
<dbReference type="Pfam" id="PF07355">
    <property type="entry name" value="GRDB"/>
    <property type="match status" value="1"/>
</dbReference>
<dbReference type="EMBL" id="CASHTH010003588">
    <property type="protein sequence ID" value="CAI8046763.1"/>
    <property type="molecule type" value="Genomic_DNA"/>
</dbReference>